<keyword evidence="1" id="KW-0812">Transmembrane</keyword>
<reference evidence="2" key="1">
    <citation type="submission" date="2021-01" db="EMBL/GenBank/DDBJ databases">
        <authorList>
            <consortium name="Genoscope - CEA"/>
            <person name="William W."/>
        </authorList>
    </citation>
    <scope>NUCLEOTIDE SEQUENCE</scope>
</reference>
<evidence type="ECO:0000313" key="2">
    <source>
        <dbReference type="EMBL" id="CAF2051399.1"/>
    </source>
</evidence>
<dbReference type="EMBL" id="HG994363">
    <property type="protein sequence ID" value="CAF2051399.1"/>
    <property type="molecule type" value="Genomic_DNA"/>
</dbReference>
<proteinExistence type="predicted"/>
<dbReference type="AlphaFoldDB" id="A0A816PSQ6"/>
<protein>
    <submittedName>
        <fullName evidence="2">(rape) hypothetical protein</fullName>
    </submittedName>
</protein>
<accession>A0A816PSQ6</accession>
<feature type="transmembrane region" description="Helical" evidence="1">
    <location>
        <begin position="12"/>
        <end position="33"/>
    </location>
</feature>
<keyword evidence="1" id="KW-0472">Membrane</keyword>
<evidence type="ECO:0000256" key="1">
    <source>
        <dbReference type="SAM" id="Phobius"/>
    </source>
</evidence>
<sequence>MEIAVIMLMFKLVQLTVLVSFVFRGRLCVMLILL</sequence>
<gene>
    <name evidence="2" type="ORF">DARMORV10_A09P64690.1</name>
</gene>
<dbReference type="Proteomes" id="UP001295469">
    <property type="component" value="Chromosome A09"/>
</dbReference>
<name>A0A816PSQ6_BRANA</name>
<organism evidence="2">
    <name type="scientific">Brassica napus</name>
    <name type="common">Rape</name>
    <dbReference type="NCBI Taxonomy" id="3708"/>
    <lineage>
        <taxon>Eukaryota</taxon>
        <taxon>Viridiplantae</taxon>
        <taxon>Streptophyta</taxon>
        <taxon>Embryophyta</taxon>
        <taxon>Tracheophyta</taxon>
        <taxon>Spermatophyta</taxon>
        <taxon>Magnoliopsida</taxon>
        <taxon>eudicotyledons</taxon>
        <taxon>Gunneridae</taxon>
        <taxon>Pentapetalae</taxon>
        <taxon>rosids</taxon>
        <taxon>malvids</taxon>
        <taxon>Brassicales</taxon>
        <taxon>Brassicaceae</taxon>
        <taxon>Brassiceae</taxon>
        <taxon>Brassica</taxon>
    </lineage>
</organism>
<keyword evidence="1" id="KW-1133">Transmembrane helix</keyword>